<keyword evidence="7" id="KW-0663">Pyridoxal phosphate</keyword>
<dbReference type="InterPro" id="IPR015424">
    <property type="entry name" value="PyrdxlP-dep_Trfase"/>
</dbReference>
<evidence type="ECO:0000256" key="6">
    <source>
        <dbReference type="ARBA" id="ARBA00022679"/>
    </source>
</evidence>
<dbReference type="EC" id="2.6.1.9" evidence="3"/>
<evidence type="ECO:0000256" key="3">
    <source>
        <dbReference type="ARBA" id="ARBA00012748"/>
    </source>
</evidence>
<evidence type="ECO:0000256" key="1">
    <source>
        <dbReference type="ARBA" id="ARBA00005011"/>
    </source>
</evidence>
<evidence type="ECO:0000256" key="8">
    <source>
        <dbReference type="ARBA" id="ARBA00023102"/>
    </source>
</evidence>
<dbReference type="PANTHER" id="PTHR43643:SF6">
    <property type="entry name" value="HISTIDINOL-PHOSPHATE AMINOTRANSFERASE"/>
    <property type="match status" value="1"/>
</dbReference>
<dbReference type="GO" id="GO:0004400">
    <property type="term" value="F:histidinol-phosphate transaminase activity"/>
    <property type="evidence" value="ECO:0007669"/>
    <property type="project" value="UniProtKB-EC"/>
</dbReference>
<dbReference type="Pfam" id="PF00155">
    <property type="entry name" value="Aminotran_1_2"/>
    <property type="match status" value="1"/>
</dbReference>
<evidence type="ECO:0000256" key="9">
    <source>
        <dbReference type="ARBA" id="ARBA00047481"/>
    </source>
</evidence>
<dbReference type="GO" id="GO:0000105">
    <property type="term" value="P:L-histidine biosynthetic process"/>
    <property type="evidence" value="ECO:0007669"/>
    <property type="project" value="UniProtKB-KW"/>
</dbReference>
<keyword evidence="8" id="KW-0368">Histidine biosynthesis</keyword>
<name>A0A6J5ZX28_9ZZZZ</name>
<accession>A0A6J5ZX28</accession>
<evidence type="ECO:0000256" key="5">
    <source>
        <dbReference type="ARBA" id="ARBA00022605"/>
    </source>
</evidence>
<evidence type="ECO:0000256" key="4">
    <source>
        <dbReference type="ARBA" id="ARBA00022576"/>
    </source>
</evidence>
<dbReference type="Gene3D" id="3.90.1150.10">
    <property type="entry name" value="Aspartate Aminotransferase, domain 1"/>
    <property type="match status" value="1"/>
</dbReference>
<sequence>MGLLDHYKQFEGMEPEEVSAQLREEADERRRKALATVDPVDLSATTWPDYPPPSVVNAITFTARRGLHNYMETAGELRAEIAHLRGVPAERVVIGDGASQLLVSAAQTLIEPGDELITPWPSYQLYPVMAREARGEVVTAATHSVDAILEAVSDKTRLVALCNPNDPSGELIPVKELERLLSALPERVAVLLDEALRDFVGSEKLDDTVGLCERHPRLLIFRSFSKAWGMAGLRCGYAIGGPGSEGLLTTIGPPLGIGELTQAGVLEALRSDSKLIADRTKTVAKERKRLRKALADMPLDLGPASEANILWLAAEEIDGAELAARLARAGVIVRAGGTLGDPQRIRAAVQDQAAGDRLLRALASAL</sequence>
<proteinExistence type="inferred from homology"/>
<evidence type="ECO:0000259" key="10">
    <source>
        <dbReference type="Pfam" id="PF00155"/>
    </source>
</evidence>
<dbReference type="PANTHER" id="PTHR43643">
    <property type="entry name" value="HISTIDINOL-PHOSPHATE AMINOTRANSFERASE 2"/>
    <property type="match status" value="1"/>
</dbReference>
<keyword evidence="6" id="KW-0808">Transferase</keyword>
<dbReference type="CDD" id="cd00609">
    <property type="entry name" value="AAT_like"/>
    <property type="match status" value="1"/>
</dbReference>
<organism evidence="11">
    <name type="scientific">freshwater metagenome</name>
    <dbReference type="NCBI Taxonomy" id="449393"/>
    <lineage>
        <taxon>unclassified sequences</taxon>
        <taxon>metagenomes</taxon>
        <taxon>ecological metagenomes</taxon>
    </lineage>
</organism>
<evidence type="ECO:0000256" key="2">
    <source>
        <dbReference type="ARBA" id="ARBA00007970"/>
    </source>
</evidence>
<dbReference type="AlphaFoldDB" id="A0A6J5ZX28"/>
<comment type="similarity">
    <text evidence="2">Belongs to the class-II pyridoxal-phosphate-dependent aminotransferase family. Histidinol-phosphate aminotransferase subfamily.</text>
</comment>
<dbReference type="SUPFAM" id="SSF53383">
    <property type="entry name" value="PLP-dependent transferases"/>
    <property type="match status" value="1"/>
</dbReference>
<protein>
    <recommendedName>
        <fullName evidence="3">histidinol-phosphate transaminase</fullName>
        <ecNumber evidence="3">2.6.1.9</ecNumber>
    </recommendedName>
</protein>
<evidence type="ECO:0000256" key="7">
    <source>
        <dbReference type="ARBA" id="ARBA00022898"/>
    </source>
</evidence>
<dbReference type="InterPro" id="IPR050106">
    <property type="entry name" value="HistidinolP_aminotransfase"/>
</dbReference>
<dbReference type="EMBL" id="CAESAN010000087">
    <property type="protein sequence ID" value="CAB4345330.1"/>
    <property type="molecule type" value="Genomic_DNA"/>
</dbReference>
<dbReference type="InterPro" id="IPR015421">
    <property type="entry name" value="PyrdxlP-dep_Trfase_major"/>
</dbReference>
<dbReference type="InterPro" id="IPR004839">
    <property type="entry name" value="Aminotransferase_I/II_large"/>
</dbReference>
<dbReference type="GO" id="GO:0030170">
    <property type="term" value="F:pyridoxal phosphate binding"/>
    <property type="evidence" value="ECO:0007669"/>
    <property type="project" value="InterPro"/>
</dbReference>
<evidence type="ECO:0000313" key="11">
    <source>
        <dbReference type="EMBL" id="CAB4345330.1"/>
    </source>
</evidence>
<dbReference type="InterPro" id="IPR015422">
    <property type="entry name" value="PyrdxlP-dep_Trfase_small"/>
</dbReference>
<gene>
    <name evidence="11" type="ORF">UFOPK3547_01079</name>
</gene>
<dbReference type="Gene3D" id="3.40.640.10">
    <property type="entry name" value="Type I PLP-dependent aspartate aminotransferase-like (Major domain)"/>
    <property type="match status" value="1"/>
</dbReference>
<keyword evidence="5" id="KW-0028">Amino-acid biosynthesis</keyword>
<feature type="domain" description="Aminotransferase class I/classII large" evidence="10">
    <location>
        <begin position="40"/>
        <end position="362"/>
    </location>
</feature>
<reference evidence="11" key="1">
    <citation type="submission" date="2020-05" db="EMBL/GenBank/DDBJ databases">
        <authorList>
            <person name="Chiriac C."/>
            <person name="Salcher M."/>
            <person name="Ghai R."/>
            <person name="Kavagutti S V."/>
        </authorList>
    </citation>
    <scope>NUCLEOTIDE SEQUENCE</scope>
</reference>
<comment type="pathway">
    <text evidence="1">Amino-acid biosynthesis; L-histidine biosynthesis; L-histidine from 5-phospho-alpha-D-ribose 1-diphosphate: step 7/9.</text>
</comment>
<comment type="catalytic activity">
    <reaction evidence="9">
        <text>L-histidinol phosphate + 2-oxoglutarate = 3-(imidazol-4-yl)-2-oxopropyl phosphate + L-glutamate</text>
        <dbReference type="Rhea" id="RHEA:23744"/>
        <dbReference type="ChEBI" id="CHEBI:16810"/>
        <dbReference type="ChEBI" id="CHEBI:29985"/>
        <dbReference type="ChEBI" id="CHEBI:57766"/>
        <dbReference type="ChEBI" id="CHEBI:57980"/>
        <dbReference type="EC" id="2.6.1.9"/>
    </reaction>
</comment>
<keyword evidence="4" id="KW-0032">Aminotransferase</keyword>